<dbReference type="Pfam" id="PF00805">
    <property type="entry name" value="Pentapeptide"/>
    <property type="match status" value="1"/>
</dbReference>
<name>A0ABP3EVR6_9ACTN</name>
<protein>
    <submittedName>
        <fullName evidence="2">Pentapeptide repeat-containing protein</fullName>
    </submittedName>
</protein>
<evidence type="ECO:0000313" key="3">
    <source>
        <dbReference type="Proteomes" id="UP001500967"/>
    </source>
</evidence>
<proteinExistence type="predicted"/>
<keyword evidence="3" id="KW-1185">Reference proteome</keyword>
<sequence>MTTPPATTPPAALRPDCANCAALCCVALPFARSADFAVDKPGGRPCANLTSDDRCGIHARLRTSGYTGCTVFDCLGAGQHVTQHTFGGSSWRDSPDLAVRMFETFPVVRRLHELRWYVEEALGLPAAAELHAELTGAAERLRVLADGSPDELRACDTDALRAELTPLLRAASTLARSAALRFAALDATALRPSAPVPAPRQGTAPTGRRRGKEKRRAGAGRRNGGGGAERGPVEWAGADRIGARLGGATLRAANLRGTYLIAADLRDADLRDADLTGADLRDADLRGADLTTALFLTPSQLAAARGNHTTRIPAHLPRPDHWRP</sequence>
<dbReference type="InterPro" id="IPR051082">
    <property type="entry name" value="Pentapeptide-BTB/POZ_domain"/>
</dbReference>
<reference evidence="3" key="1">
    <citation type="journal article" date="2019" name="Int. J. Syst. Evol. Microbiol.">
        <title>The Global Catalogue of Microorganisms (GCM) 10K type strain sequencing project: providing services to taxonomists for standard genome sequencing and annotation.</title>
        <authorList>
            <consortium name="The Broad Institute Genomics Platform"/>
            <consortium name="The Broad Institute Genome Sequencing Center for Infectious Disease"/>
            <person name="Wu L."/>
            <person name="Ma J."/>
        </authorList>
    </citation>
    <scope>NUCLEOTIDE SEQUENCE [LARGE SCALE GENOMIC DNA]</scope>
    <source>
        <strain evidence="3">JCM 10425</strain>
    </source>
</reference>
<dbReference type="Gene3D" id="2.160.20.80">
    <property type="entry name" value="E3 ubiquitin-protein ligase SopA"/>
    <property type="match status" value="1"/>
</dbReference>
<dbReference type="PANTHER" id="PTHR14136">
    <property type="entry name" value="BTB_POZ DOMAIN-CONTAINING PROTEIN KCTD9"/>
    <property type="match status" value="1"/>
</dbReference>
<feature type="region of interest" description="Disordered" evidence="1">
    <location>
        <begin position="192"/>
        <end position="231"/>
    </location>
</feature>
<evidence type="ECO:0000256" key="1">
    <source>
        <dbReference type="SAM" id="MobiDB-lite"/>
    </source>
</evidence>
<feature type="compositionally biased region" description="Basic residues" evidence="1">
    <location>
        <begin position="207"/>
        <end position="219"/>
    </location>
</feature>
<dbReference type="InterPro" id="IPR001646">
    <property type="entry name" value="5peptide_repeat"/>
</dbReference>
<dbReference type="RefSeq" id="WP_344653750.1">
    <property type="nucleotide sequence ID" value="NZ_BAAAGX010000035.1"/>
</dbReference>
<accession>A0ABP3EVR6</accession>
<gene>
    <name evidence="2" type="ORF">GCM10009539_75500</name>
</gene>
<dbReference type="SUPFAM" id="SSF141571">
    <property type="entry name" value="Pentapeptide repeat-like"/>
    <property type="match status" value="1"/>
</dbReference>
<evidence type="ECO:0000313" key="2">
    <source>
        <dbReference type="EMBL" id="GAA0276619.1"/>
    </source>
</evidence>
<dbReference type="Proteomes" id="UP001500967">
    <property type="component" value="Unassembled WGS sequence"/>
</dbReference>
<organism evidence="2 3">
    <name type="scientific">Cryptosporangium japonicum</name>
    <dbReference type="NCBI Taxonomy" id="80872"/>
    <lineage>
        <taxon>Bacteria</taxon>
        <taxon>Bacillati</taxon>
        <taxon>Actinomycetota</taxon>
        <taxon>Actinomycetes</taxon>
        <taxon>Cryptosporangiales</taxon>
        <taxon>Cryptosporangiaceae</taxon>
        <taxon>Cryptosporangium</taxon>
    </lineage>
</organism>
<dbReference type="EMBL" id="BAAAGX010000035">
    <property type="protein sequence ID" value="GAA0276619.1"/>
    <property type="molecule type" value="Genomic_DNA"/>
</dbReference>
<comment type="caution">
    <text evidence="2">The sequence shown here is derived from an EMBL/GenBank/DDBJ whole genome shotgun (WGS) entry which is preliminary data.</text>
</comment>
<dbReference type="PANTHER" id="PTHR14136:SF17">
    <property type="entry name" value="BTB_POZ DOMAIN-CONTAINING PROTEIN KCTD9"/>
    <property type="match status" value="1"/>
</dbReference>